<gene>
    <name evidence="4" type="ORF">SAMN05216252_10720</name>
</gene>
<dbReference type="InterPro" id="IPR036414">
    <property type="entry name" value="YaeB_N_sf"/>
</dbReference>
<keyword evidence="1" id="KW-0949">S-adenosyl-L-methionine</keyword>
<dbReference type="InterPro" id="IPR036413">
    <property type="entry name" value="YaeB-like_sf"/>
</dbReference>
<evidence type="ECO:0000313" key="5">
    <source>
        <dbReference type="Proteomes" id="UP000198280"/>
    </source>
</evidence>
<organism evidence="4 5">
    <name type="scientific">Actinacidiphila glaucinigra</name>
    <dbReference type="NCBI Taxonomy" id="235986"/>
    <lineage>
        <taxon>Bacteria</taxon>
        <taxon>Bacillati</taxon>
        <taxon>Actinomycetota</taxon>
        <taxon>Actinomycetes</taxon>
        <taxon>Kitasatosporales</taxon>
        <taxon>Streptomycetaceae</taxon>
        <taxon>Actinacidiphila</taxon>
    </lineage>
</organism>
<dbReference type="OrthoDB" id="9804309at2"/>
<protein>
    <submittedName>
        <fullName evidence="4">tRNA-Thr(GGU) m(6)t(6)A37 methyltransferase TsaA</fullName>
    </submittedName>
</protein>
<dbReference type="Gene3D" id="2.40.30.70">
    <property type="entry name" value="YaeB-like"/>
    <property type="match status" value="1"/>
</dbReference>
<name>A0A239FPF0_9ACTN</name>
<accession>A0A239FPF0</accession>
<evidence type="ECO:0000256" key="1">
    <source>
        <dbReference type="ARBA" id="ARBA00022691"/>
    </source>
</evidence>
<dbReference type="GO" id="GO:0032259">
    <property type="term" value="P:methylation"/>
    <property type="evidence" value="ECO:0007669"/>
    <property type="project" value="UniProtKB-KW"/>
</dbReference>
<dbReference type="InterPro" id="IPR023370">
    <property type="entry name" value="TrmO-like_N"/>
</dbReference>
<dbReference type="PROSITE" id="PS01318">
    <property type="entry name" value="TSAA_1"/>
    <property type="match status" value="1"/>
</dbReference>
<dbReference type="PANTHER" id="PTHR12818:SF0">
    <property type="entry name" value="TRNA (ADENINE(37)-N6)-METHYLTRANSFERASE"/>
    <property type="match status" value="1"/>
</dbReference>
<evidence type="ECO:0000313" key="4">
    <source>
        <dbReference type="EMBL" id="SNS58740.1"/>
    </source>
</evidence>
<dbReference type="EMBL" id="FZOF01000007">
    <property type="protein sequence ID" value="SNS58740.1"/>
    <property type="molecule type" value="Genomic_DNA"/>
</dbReference>
<dbReference type="NCBIfam" id="TIGR00104">
    <property type="entry name" value="tRNA_TsaA"/>
    <property type="match status" value="1"/>
</dbReference>
<evidence type="ECO:0000256" key="2">
    <source>
        <dbReference type="ARBA" id="ARBA00033753"/>
    </source>
</evidence>
<dbReference type="RefSeq" id="WP_089224488.1">
    <property type="nucleotide sequence ID" value="NZ_FZOF01000007.1"/>
</dbReference>
<dbReference type="Proteomes" id="UP000198280">
    <property type="component" value="Unassembled WGS sequence"/>
</dbReference>
<dbReference type="PANTHER" id="PTHR12818">
    <property type="entry name" value="TRNA (ADENINE(37)-N6)-METHYLTRANSFERASE"/>
    <property type="match status" value="1"/>
</dbReference>
<reference evidence="4 5" key="1">
    <citation type="submission" date="2017-06" db="EMBL/GenBank/DDBJ databases">
        <authorList>
            <person name="Kim H.J."/>
            <person name="Triplett B.A."/>
        </authorList>
    </citation>
    <scope>NUCLEOTIDE SEQUENCE [LARGE SCALE GENOMIC DNA]</scope>
    <source>
        <strain evidence="4 5">CGMCC 4.1858</strain>
    </source>
</reference>
<feature type="domain" description="TsaA-like" evidence="3">
    <location>
        <begin position="11"/>
        <end position="141"/>
    </location>
</feature>
<dbReference type="SUPFAM" id="SSF118196">
    <property type="entry name" value="YaeB-like"/>
    <property type="match status" value="1"/>
</dbReference>
<keyword evidence="4" id="KW-0489">Methyltransferase</keyword>
<proteinExistence type="inferred from homology"/>
<keyword evidence="4" id="KW-0808">Transferase</keyword>
<dbReference type="InterPro" id="IPR040372">
    <property type="entry name" value="YaeB-like"/>
</dbReference>
<dbReference type="Pfam" id="PF01980">
    <property type="entry name" value="TrmO_N"/>
    <property type="match status" value="1"/>
</dbReference>
<dbReference type="InterPro" id="IPR023368">
    <property type="entry name" value="UPF0066_cons_site"/>
</dbReference>
<sequence length="141" mass="15711">MDGAPESEYVLRAVGYVESPLRSRDEAPKQGDEGSPEAWLVFEPGVARALRGLRAGMDVVVLTWLDRARRDVLEVRPRGDRERPLTGVFATRSPDRPNPVGLHRVRVVEADGLRLRVRDLEALDGTPVLDVKPVLERPGDR</sequence>
<keyword evidence="5" id="KW-1185">Reference proteome</keyword>
<dbReference type="GO" id="GO:0008168">
    <property type="term" value="F:methyltransferase activity"/>
    <property type="evidence" value="ECO:0007669"/>
    <property type="project" value="UniProtKB-KW"/>
</dbReference>
<dbReference type="AlphaFoldDB" id="A0A239FPF0"/>
<dbReference type="CDD" id="cd09281">
    <property type="entry name" value="UPF0066"/>
    <property type="match status" value="1"/>
</dbReference>
<dbReference type="PROSITE" id="PS51668">
    <property type="entry name" value="TSAA_2"/>
    <property type="match status" value="1"/>
</dbReference>
<evidence type="ECO:0000259" key="3">
    <source>
        <dbReference type="PROSITE" id="PS51668"/>
    </source>
</evidence>
<comment type="similarity">
    <text evidence="2">Belongs to the tRNA methyltransferase O family.</text>
</comment>